<reference evidence="5 6" key="1">
    <citation type="submission" date="2015-12" db="EMBL/GenBank/DDBJ databases">
        <title>The genome of Folsomia candida.</title>
        <authorList>
            <person name="Faddeeva A."/>
            <person name="Derks M.F."/>
            <person name="Anvar Y."/>
            <person name="Smit S."/>
            <person name="Van Straalen N."/>
            <person name="Roelofs D."/>
        </authorList>
    </citation>
    <scope>NUCLEOTIDE SEQUENCE [LARGE SCALE GENOMIC DNA]</scope>
    <source>
        <strain evidence="5 6">VU population</strain>
        <tissue evidence="5">Whole body</tissue>
    </source>
</reference>
<protein>
    <submittedName>
        <fullName evidence="5">Drosocin</fullName>
    </submittedName>
</protein>
<proteinExistence type="predicted"/>
<dbReference type="Proteomes" id="UP000198287">
    <property type="component" value="Unassembled WGS sequence"/>
</dbReference>
<name>A0A226DZZ3_FOLCA</name>
<keyword evidence="1" id="KW-1015">Disulfide bond</keyword>
<evidence type="ECO:0000313" key="5">
    <source>
        <dbReference type="EMBL" id="OXA49776.1"/>
    </source>
</evidence>
<feature type="compositionally biased region" description="Low complexity" evidence="2">
    <location>
        <begin position="47"/>
        <end position="63"/>
    </location>
</feature>
<feature type="chain" id="PRO_5012262789" evidence="3">
    <location>
        <begin position="22"/>
        <end position="309"/>
    </location>
</feature>
<feature type="signal peptide" evidence="3">
    <location>
        <begin position="1"/>
        <end position="21"/>
    </location>
</feature>
<dbReference type="InterPro" id="IPR035914">
    <property type="entry name" value="Sperma_CUB_dom_sf"/>
</dbReference>
<evidence type="ECO:0000256" key="3">
    <source>
        <dbReference type="SAM" id="SignalP"/>
    </source>
</evidence>
<dbReference type="InterPro" id="IPR000859">
    <property type="entry name" value="CUB_dom"/>
</dbReference>
<organism evidence="5 6">
    <name type="scientific">Folsomia candida</name>
    <name type="common">Springtail</name>
    <dbReference type="NCBI Taxonomy" id="158441"/>
    <lineage>
        <taxon>Eukaryota</taxon>
        <taxon>Metazoa</taxon>
        <taxon>Ecdysozoa</taxon>
        <taxon>Arthropoda</taxon>
        <taxon>Hexapoda</taxon>
        <taxon>Collembola</taxon>
        <taxon>Entomobryomorpha</taxon>
        <taxon>Isotomoidea</taxon>
        <taxon>Isotomidae</taxon>
        <taxon>Proisotominae</taxon>
        <taxon>Folsomia</taxon>
    </lineage>
</organism>
<keyword evidence="3" id="KW-0732">Signal</keyword>
<accession>A0A226DZZ3</accession>
<gene>
    <name evidence="5" type="ORF">Fcan01_16081</name>
</gene>
<comment type="caution">
    <text evidence="5">The sequence shown here is derived from an EMBL/GenBank/DDBJ whole genome shotgun (WGS) entry which is preliminary data.</text>
</comment>
<keyword evidence="6" id="KW-1185">Reference proteome</keyword>
<feature type="region of interest" description="Disordered" evidence="2">
    <location>
        <begin position="28"/>
        <end position="69"/>
    </location>
</feature>
<dbReference type="SUPFAM" id="SSF49854">
    <property type="entry name" value="Spermadhesin, CUB domain"/>
    <property type="match status" value="2"/>
</dbReference>
<feature type="domain" description="CUB" evidence="4">
    <location>
        <begin position="75"/>
        <end position="303"/>
    </location>
</feature>
<dbReference type="EMBL" id="LNIX01000010">
    <property type="protein sequence ID" value="OXA49776.1"/>
    <property type="molecule type" value="Genomic_DNA"/>
</dbReference>
<dbReference type="SMART" id="SM00042">
    <property type="entry name" value="CUB"/>
    <property type="match status" value="1"/>
</dbReference>
<evidence type="ECO:0000313" key="6">
    <source>
        <dbReference type="Proteomes" id="UP000198287"/>
    </source>
</evidence>
<evidence type="ECO:0000256" key="2">
    <source>
        <dbReference type="SAM" id="MobiDB-lite"/>
    </source>
</evidence>
<evidence type="ECO:0000259" key="4">
    <source>
        <dbReference type="SMART" id="SM00042"/>
    </source>
</evidence>
<sequence length="309" mass="34651">MFAKTTLALIVVLGVVAICVASPSISRKENGGEFAARPTRPPRPTRTPRTTRPPRTTTPTTTVRPPPDVIQTEGCGGVLEGGSGQIQYTIGGGLHYNNGIICVWTIRSPGTGRLFVTLDSDNFPSDDNAYISLLNVGNQAVEGQVAYVVFRSTLGGSETGFSLYFRGDSNSVDETLWTGGNKSHVHFHHNRAQGVAEEFSYPNPRARYQPNEFGSWVLNPEQPKMLNRLSLYYIDFEDFSCYDYINIHQVDGDSVRLLEKKCNTNTYFSGSFKYDTVREPFIVTLHTNWYSERTGFILYYSNDRDRWGR</sequence>
<dbReference type="AlphaFoldDB" id="A0A226DZZ3"/>
<dbReference type="STRING" id="158441.A0A226DZZ3"/>
<evidence type="ECO:0000256" key="1">
    <source>
        <dbReference type="ARBA" id="ARBA00023157"/>
    </source>
</evidence>
<dbReference type="Gene3D" id="2.60.120.290">
    <property type="entry name" value="Spermadhesin, CUB domain"/>
    <property type="match status" value="1"/>
</dbReference>